<reference evidence="1" key="1">
    <citation type="journal article" date="2015" name="Nature">
        <title>Complex archaea that bridge the gap between prokaryotes and eukaryotes.</title>
        <authorList>
            <person name="Spang A."/>
            <person name="Saw J.H."/>
            <person name="Jorgensen S.L."/>
            <person name="Zaremba-Niedzwiedzka K."/>
            <person name="Martijn J."/>
            <person name="Lind A.E."/>
            <person name="van Eijk R."/>
            <person name="Schleper C."/>
            <person name="Guy L."/>
            <person name="Ettema T.J."/>
        </authorList>
    </citation>
    <scope>NUCLEOTIDE SEQUENCE</scope>
</reference>
<dbReference type="AlphaFoldDB" id="A0A0F9DUX6"/>
<evidence type="ECO:0000313" key="1">
    <source>
        <dbReference type="EMBL" id="KKL21471.1"/>
    </source>
</evidence>
<feature type="non-terminal residue" evidence="1">
    <location>
        <position position="41"/>
    </location>
</feature>
<accession>A0A0F9DUX6</accession>
<gene>
    <name evidence="1" type="ORF">LCGC14_2445140</name>
</gene>
<protein>
    <submittedName>
        <fullName evidence="1">Uncharacterized protein</fullName>
    </submittedName>
</protein>
<sequence length="41" mass="4947">MTKEELDKMYDKRLEELYKIAIKKEEAGVAMMILEKIRVMK</sequence>
<dbReference type="EMBL" id="LAZR01037719">
    <property type="protein sequence ID" value="KKL21471.1"/>
    <property type="molecule type" value="Genomic_DNA"/>
</dbReference>
<comment type="caution">
    <text evidence="1">The sequence shown here is derived from an EMBL/GenBank/DDBJ whole genome shotgun (WGS) entry which is preliminary data.</text>
</comment>
<proteinExistence type="predicted"/>
<organism evidence="1">
    <name type="scientific">marine sediment metagenome</name>
    <dbReference type="NCBI Taxonomy" id="412755"/>
    <lineage>
        <taxon>unclassified sequences</taxon>
        <taxon>metagenomes</taxon>
        <taxon>ecological metagenomes</taxon>
    </lineage>
</organism>
<name>A0A0F9DUX6_9ZZZZ</name>